<feature type="transmembrane region" description="Helical" evidence="7">
    <location>
        <begin position="863"/>
        <end position="883"/>
    </location>
</feature>
<gene>
    <name evidence="8" type="ORF">MAPG_00242</name>
</gene>
<dbReference type="AlphaFoldDB" id="A0A0C4DKH0"/>
<dbReference type="eggNOG" id="KOG4177">
    <property type="taxonomic scope" value="Eukaryota"/>
</dbReference>
<feature type="region of interest" description="Disordered" evidence="6">
    <location>
        <begin position="644"/>
        <end position="671"/>
    </location>
</feature>
<evidence type="ECO:0000256" key="7">
    <source>
        <dbReference type="SAM" id="Phobius"/>
    </source>
</evidence>
<feature type="compositionally biased region" description="Low complexity" evidence="6">
    <location>
        <begin position="992"/>
        <end position="1004"/>
    </location>
</feature>
<dbReference type="InterPro" id="IPR050829">
    <property type="entry name" value="CorA_MIT"/>
</dbReference>
<evidence type="ECO:0000256" key="5">
    <source>
        <dbReference type="SAM" id="Coils"/>
    </source>
</evidence>
<keyword evidence="2 7" id="KW-0812">Transmembrane</keyword>
<keyword evidence="4 7" id="KW-0472">Membrane</keyword>
<evidence type="ECO:0000256" key="3">
    <source>
        <dbReference type="ARBA" id="ARBA00022989"/>
    </source>
</evidence>
<keyword evidence="3 7" id="KW-1133">Transmembrane helix</keyword>
<dbReference type="Proteomes" id="UP000011715">
    <property type="component" value="Unassembled WGS sequence"/>
</dbReference>
<dbReference type="PANTHER" id="PTHR47685:SF1">
    <property type="entry name" value="MAGNESIUM TRANSPORT PROTEIN CORA"/>
    <property type="match status" value="1"/>
</dbReference>
<feature type="coiled-coil region" evidence="5">
    <location>
        <begin position="803"/>
        <end position="857"/>
    </location>
</feature>
<reference evidence="8" key="2">
    <citation type="submission" date="2010-05" db="EMBL/GenBank/DDBJ databases">
        <title>The Genome Sequence of Magnaporthe poae strain ATCC 64411.</title>
        <authorList>
            <consortium name="The Broad Institute Genome Sequencing Platform"/>
            <consortium name="Broad Institute Genome Sequencing Center for Infectious Disease"/>
            <person name="Ma L.-J."/>
            <person name="Dead R."/>
            <person name="Young S."/>
            <person name="Zeng Q."/>
            <person name="Koehrsen M."/>
            <person name="Alvarado L."/>
            <person name="Berlin A."/>
            <person name="Chapman S.B."/>
            <person name="Chen Z."/>
            <person name="Freedman E."/>
            <person name="Gellesch M."/>
            <person name="Goldberg J."/>
            <person name="Griggs A."/>
            <person name="Gujja S."/>
            <person name="Heilman E.R."/>
            <person name="Heiman D."/>
            <person name="Hepburn T."/>
            <person name="Howarth C."/>
            <person name="Jen D."/>
            <person name="Larson L."/>
            <person name="Mehta T."/>
            <person name="Neiman D."/>
            <person name="Pearson M."/>
            <person name="Roberts A."/>
            <person name="Saif S."/>
            <person name="Shea T."/>
            <person name="Shenoy N."/>
            <person name="Sisk P."/>
            <person name="Stolte C."/>
            <person name="Sykes S."/>
            <person name="Walk T."/>
            <person name="White J."/>
            <person name="Yandava C."/>
            <person name="Haas B."/>
            <person name="Nusbaum C."/>
            <person name="Birren B."/>
        </authorList>
    </citation>
    <scope>NUCLEOTIDE SEQUENCE</scope>
    <source>
        <strain evidence="8">ATCC 64411</strain>
    </source>
</reference>
<keyword evidence="10" id="KW-1185">Reference proteome</keyword>
<feature type="compositionally biased region" description="Basic and acidic residues" evidence="6">
    <location>
        <begin position="967"/>
        <end position="991"/>
    </location>
</feature>
<protein>
    <recommendedName>
        <fullName evidence="11">Ankyrin repeat and protein kinase domain-containing protein 1</fullName>
    </recommendedName>
</protein>
<dbReference type="OrthoDB" id="341259at2759"/>
<feature type="region of interest" description="Disordered" evidence="6">
    <location>
        <begin position="742"/>
        <end position="794"/>
    </location>
</feature>
<feature type="region of interest" description="Disordered" evidence="6">
    <location>
        <begin position="172"/>
        <end position="201"/>
    </location>
</feature>
<evidence type="ECO:0000256" key="2">
    <source>
        <dbReference type="ARBA" id="ARBA00022692"/>
    </source>
</evidence>
<evidence type="ECO:0000313" key="8">
    <source>
        <dbReference type="EMBL" id="KLU81147.1"/>
    </source>
</evidence>
<evidence type="ECO:0000256" key="1">
    <source>
        <dbReference type="ARBA" id="ARBA00004141"/>
    </source>
</evidence>
<evidence type="ECO:0000313" key="9">
    <source>
        <dbReference type="EnsemblFungi" id="MAPG_00242T0"/>
    </source>
</evidence>
<keyword evidence="5" id="KW-0175">Coiled coil</keyword>
<evidence type="ECO:0000256" key="6">
    <source>
        <dbReference type="SAM" id="MobiDB-lite"/>
    </source>
</evidence>
<reference evidence="9" key="5">
    <citation type="submission" date="2015-06" db="UniProtKB">
        <authorList>
            <consortium name="EnsemblFungi"/>
        </authorList>
    </citation>
    <scope>IDENTIFICATION</scope>
    <source>
        <strain evidence="9">ATCC 64411</strain>
    </source>
</reference>
<feature type="region of interest" description="Disordered" evidence="6">
    <location>
        <begin position="967"/>
        <end position="1079"/>
    </location>
</feature>
<feature type="region of interest" description="Disordered" evidence="6">
    <location>
        <begin position="341"/>
        <end position="361"/>
    </location>
</feature>
<dbReference type="STRING" id="644358.A0A0C4DKH0"/>
<evidence type="ECO:0000256" key="4">
    <source>
        <dbReference type="ARBA" id="ARBA00023136"/>
    </source>
</evidence>
<feature type="transmembrane region" description="Helical" evidence="7">
    <location>
        <begin position="903"/>
        <end position="926"/>
    </location>
</feature>
<name>A0A0C4DKH0_MAGP6</name>
<evidence type="ECO:0008006" key="11">
    <source>
        <dbReference type="Google" id="ProtNLM"/>
    </source>
</evidence>
<dbReference type="VEuPathDB" id="FungiDB:MAPG_00242"/>
<dbReference type="EnsemblFungi" id="MAPG_00242T0">
    <property type="protein sequence ID" value="MAPG_00242T0"/>
    <property type="gene ID" value="MAPG_00242"/>
</dbReference>
<dbReference type="SUPFAM" id="SSF144083">
    <property type="entry name" value="Magnesium transport protein CorA, transmembrane region"/>
    <property type="match status" value="1"/>
</dbReference>
<dbReference type="PANTHER" id="PTHR47685">
    <property type="entry name" value="MAGNESIUM TRANSPORT PROTEIN CORA"/>
    <property type="match status" value="1"/>
</dbReference>
<reference evidence="9" key="4">
    <citation type="journal article" date="2015" name="G3 (Bethesda)">
        <title>Genome sequences of three phytopathogenic species of the Magnaporthaceae family of fungi.</title>
        <authorList>
            <person name="Okagaki L.H."/>
            <person name="Nunes C.C."/>
            <person name="Sailsbery J."/>
            <person name="Clay B."/>
            <person name="Brown D."/>
            <person name="John T."/>
            <person name="Oh Y."/>
            <person name="Young N."/>
            <person name="Fitzgerald M."/>
            <person name="Haas B.J."/>
            <person name="Zeng Q."/>
            <person name="Young S."/>
            <person name="Adiconis X."/>
            <person name="Fan L."/>
            <person name="Levin J.Z."/>
            <person name="Mitchell T.K."/>
            <person name="Okubara P.A."/>
            <person name="Farman M.L."/>
            <person name="Kohn L.M."/>
            <person name="Birren B."/>
            <person name="Ma L.-J."/>
            <person name="Dean R.A."/>
        </authorList>
    </citation>
    <scope>NUCLEOTIDE SEQUENCE</scope>
    <source>
        <strain evidence="9">ATCC 64411 / 73-15</strain>
    </source>
</reference>
<feature type="compositionally biased region" description="Low complexity" evidence="6">
    <location>
        <begin position="754"/>
        <end position="786"/>
    </location>
</feature>
<sequence length="1079" mass="120604">MRNTAMGPQGIPISPLPPPPPATGVSNTQAAAEPPLDFGHIDTQYANEAAKNDPEGYGREPWRFMDGIIYQGDIANAYLSIRVDKRAQFLANLNAKGRRRVEHEKERIEKTRARFETYEDKKPMLAALRKAQREWRCEVVKTLPQRREVVGEYTTPGKRERYTALLQRVQSWPQADDTATDSPGQRPPGVPPGGGHGRELLGPDCGFKAGAMYFQLRPDSEAVSWEGCDSNHPWFGGSKFPNQKIAAHKLLEKNEANPLTQREDCLRWFHFPTNNMGWVEQAMARYYGENDVVHGKHVKPHSEMTQAERLLCREFWHGQLHGSGDKAPIHARHMRSRFFLTPRGPPAAAGAPMQDTKGKKPPHYITSGTRQKAMKNMALFVPYLHWETNGRRAKMVNAINNAHNIPAAKKKKNKKTAADFVAVIKNGVRAGKTNSWLAKHSKDGAFSAEAYNPTKLGEYLLQLARVADAMDSEMDEQLLKKHLHEKPPLHIRRTLDQYYFLTLEDTSARDRDQVVYRETRAGRAFHSRSTRVVMVDQLWLWVLDDHTIITSFPRRWGRNKPDPSGVHKCLRDRLANNRSISSIYHLALIIIDQCSGVFFDRTKPLDQRPEVIDIFGSAIGHVTELTAIAYDTFWRNTSLHSRNILPSGPGPASSSDQHRESKNTSQRYLDINPEGTLLREGRDIAEELKIMHRVFRQQWQAVKDFRRHLNQLASGDGRHGRGPGEQAVQSLVRSLADLVREETDARSRAQARPTLSTTTTNATIATTSSSSTSRFGESSSSSSSNGNGNGAVGSWLDDTLQEADMLVESIESRQAEIQDLEDSALRTCRQLEGLLTLKQQQASIVEAKAALARASESVKQGRSIVAFTIVTIFFLPLGFFAAFFGMNNAVSTNNDWMTLNEQIGYMFGLSSVVIIIAVSIAFSSWVRALLTYLIHVPILLLAEATKFRELWDYHVVDEAELEKRNSARLDKMSRKRRDQMEQRRRKEEERAAGNTKQTAAAAAGDGDKQEQEQQQNATGAGVGPPPATTTTNLNGSPTARGGRATSNGVVGNGQRSGRGSSMSSFLPFLQRNPDDISKV</sequence>
<dbReference type="GO" id="GO:0016020">
    <property type="term" value="C:membrane"/>
    <property type="evidence" value="ECO:0007669"/>
    <property type="project" value="UniProtKB-SubCell"/>
</dbReference>
<reference evidence="8" key="3">
    <citation type="submission" date="2011-03" db="EMBL/GenBank/DDBJ databases">
        <title>Annotation of Magnaporthe poae ATCC 64411.</title>
        <authorList>
            <person name="Ma L.-J."/>
            <person name="Dead R."/>
            <person name="Young S.K."/>
            <person name="Zeng Q."/>
            <person name="Gargeya S."/>
            <person name="Fitzgerald M."/>
            <person name="Haas B."/>
            <person name="Abouelleil A."/>
            <person name="Alvarado L."/>
            <person name="Arachchi H.M."/>
            <person name="Berlin A."/>
            <person name="Brown A."/>
            <person name="Chapman S.B."/>
            <person name="Chen Z."/>
            <person name="Dunbar C."/>
            <person name="Freedman E."/>
            <person name="Gearin G."/>
            <person name="Gellesch M."/>
            <person name="Goldberg J."/>
            <person name="Griggs A."/>
            <person name="Gujja S."/>
            <person name="Heiman D."/>
            <person name="Howarth C."/>
            <person name="Larson L."/>
            <person name="Lui A."/>
            <person name="MacDonald P.J.P."/>
            <person name="Mehta T."/>
            <person name="Montmayeur A."/>
            <person name="Murphy C."/>
            <person name="Neiman D."/>
            <person name="Pearson M."/>
            <person name="Priest M."/>
            <person name="Roberts A."/>
            <person name="Saif S."/>
            <person name="Shea T."/>
            <person name="Shenoy N."/>
            <person name="Sisk P."/>
            <person name="Stolte C."/>
            <person name="Sykes S."/>
            <person name="Yandava C."/>
            <person name="Wortman J."/>
            <person name="Nusbaum C."/>
            <person name="Birren B."/>
        </authorList>
    </citation>
    <scope>NUCLEOTIDE SEQUENCE</scope>
    <source>
        <strain evidence="8">ATCC 64411</strain>
    </source>
</reference>
<dbReference type="Gene3D" id="1.20.58.340">
    <property type="entry name" value="Magnesium transport protein CorA, transmembrane region"/>
    <property type="match status" value="1"/>
</dbReference>
<evidence type="ECO:0000313" key="10">
    <source>
        <dbReference type="Proteomes" id="UP000011715"/>
    </source>
</evidence>
<dbReference type="OMA" id="PIHARHM"/>
<organism evidence="9 10">
    <name type="scientific">Magnaporthiopsis poae (strain ATCC 64411 / 73-15)</name>
    <name type="common">Kentucky bluegrass fungus</name>
    <name type="synonym">Magnaporthe poae</name>
    <dbReference type="NCBI Taxonomy" id="644358"/>
    <lineage>
        <taxon>Eukaryota</taxon>
        <taxon>Fungi</taxon>
        <taxon>Dikarya</taxon>
        <taxon>Ascomycota</taxon>
        <taxon>Pezizomycotina</taxon>
        <taxon>Sordariomycetes</taxon>
        <taxon>Sordariomycetidae</taxon>
        <taxon>Magnaporthales</taxon>
        <taxon>Magnaporthaceae</taxon>
        <taxon>Magnaporthiopsis</taxon>
    </lineage>
</organism>
<feature type="region of interest" description="Disordered" evidence="6">
    <location>
        <begin position="1"/>
        <end position="35"/>
    </location>
</feature>
<dbReference type="EMBL" id="ADBL01000055">
    <property type="status" value="NOT_ANNOTATED_CDS"/>
    <property type="molecule type" value="Genomic_DNA"/>
</dbReference>
<dbReference type="InterPro" id="IPR045863">
    <property type="entry name" value="CorA_TM1_TM2"/>
</dbReference>
<comment type="subcellular location">
    <subcellularLocation>
        <location evidence="1">Membrane</location>
        <topology evidence="1">Multi-pass membrane protein</topology>
    </subcellularLocation>
</comment>
<reference evidence="10" key="1">
    <citation type="submission" date="2010-05" db="EMBL/GenBank/DDBJ databases">
        <title>The genome sequence of Magnaporthe poae strain ATCC 64411.</title>
        <authorList>
            <person name="Ma L.-J."/>
            <person name="Dead R."/>
            <person name="Young S."/>
            <person name="Zeng Q."/>
            <person name="Koehrsen M."/>
            <person name="Alvarado L."/>
            <person name="Berlin A."/>
            <person name="Chapman S.B."/>
            <person name="Chen Z."/>
            <person name="Freedman E."/>
            <person name="Gellesch M."/>
            <person name="Goldberg J."/>
            <person name="Griggs A."/>
            <person name="Gujja S."/>
            <person name="Heilman E.R."/>
            <person name="Heiman D."/>
            <person name="Hepburn T."/>
            <person name="Howarth C."/>
            <person name="Jen D."/>
            <person name="Larson L."/>
            <person name="Mehta T."/>
            <person name="Neiman D."/>
            <person name="Pearson M."/>
            <person name="Roberts A."/>
            <person name="Saif S."/>
            <person name="Shea T."/>
            <person name="Shenoy N."/>
            <person name="Sisk P."/>
            <person name="Stolte C."/>
            <person name="Sykes S."/>
            <person name="Walk T."/>
            <person name="White J."/>
            <person name="Yandava C."/>
            <person name="Haas B."/>
            <person name="Nusbaum C."/>
            <person name="Birren B."/>
        </authorList>
    </citation>
    <scope>NUCLEOTIDE SEQUENCE [LARGE SCALE GENOMIC DNA]</scope>
    <source>
        <strain evidence="10">ATCC 64411 / 73-15</strain>
    </source>
</reference>
<proteinExistence type="predicted"/>
<dbReference type="EMBL" id="GL876966">
    <property type="protein sequence ID" value="KLU81147.1"/>
    <property type="molecule type" value="Genomic_DNA"/>
</dbReference>
<accession>A0A0C4DKH0</accession>